<reference evidence="1 2" key="1">
    <citation type="journal article" date="2019" name="Commun. Biol.">
        <title>The bagworm genome reveals a unique fibroin gene that provides high tensile strength.</title>
        <authorList>
            <person name="Kono N."/>
            <person name="Nakamura H."/>
            <person name="Ohtoshi R."/>
            <person name="Tomita M."/>
            <person name="Numata K."/>
            <person name="Arakawa K."/>
        </authorList>
    </citation>
    <scope>NUCLEOTIDE SEQUENCE [LARGE SCALE GENOMIC DNA]</scope>
</reference>
<sequence length="286" mass="31750">MLNDFSRELTRTVAEAPNHTVEFGRNGFKLSNSAHSLARTARRPAAGGLARRLRRNTLSVARARIPPDPARSLQNDASIEARRRCDRSIRKSGGAMLWSTWLQRENGPALSVRHHILILYKREVTVSAVVLFIRADTAGDHLAFKFKGQVSAKSRRPLWERGPAGLGPRTRTSRTWSTYDERVETVRRVFDVTRLTPRPSKLRSNRSPTTRALLWTCGICIPETCTLTKQSVPRASKNRTRLSATPMLTVSGEMYWALATGQGAAASAAGPARAPPSYRLLETLIA</sequence>
<dbReference type="AlphaFoldDB" id="A0A4C1T0P1"/>
<dbReference type="EMBL" id="BGZK01000027">
    <property type="protein sequence ID" value="GBP07694.1"/>
    <property type="molecule type" value="Genomic_DNA"/>
</dbReference>
<organism evidence="1 2">
    <name type="scientific">Eumeta variegata</name>
    <name type="common">Bagworm moth</name>
    <name type="synonym">Eumeta japonica</name>
    <dbReference type="NCBI Taxonomy" id="151549"/>
    <lineage>
        <taxon>Eukaryota</taxon>
        <taxon>Metazoa</taxon>
        <taxon>Ecdysozoa</taxon>
        <taxon>Arthropoda</taxon>
        <taxon>Hexapoda</taxon>
        <taxon>Insecta</taxon>
        <taxon>Pterygota</taxon>
        <taxon>Neoptera</taxon>
        <taxon>Endopterygota</taxon>
        <taxon>Lepidoptera</taxon>
        <taxon>Glossata</taxon>
        <taxon>Ditrysia</taxon>
        <taxon>Tineoidea</taxon>
        <taxon>Psychidae</taxon>
        <taxon>Oiketicinae</taxon>
        <taxon>Eumeta</taxon>
    </lineage>
</organism>
<comment type="caution">
    <text evidence="1">The sequence shown here is derived from an EMBL/GenBank/DDBJ whole genome shotgun (WGS) entry which is preliminary data.</text>
</comment>
<keyword evidence="2" id="KW-1185">Reference proteome</keyword>
<gene>
    <name evidence="1" type="ORF">EVAR_2804_1</name>
</gene>
<dbReference type="Proteomes" id="UP000299102">
    <property type="component" value="Unassembled WGS sequence"/>
</dbReference>
<evidence type="ECO:0000313" key="2">
    <source>
        <dbReference type="Proteomes" id="UP000299102"/>
    </source>
</evidence>
<protein>
    <submittedName>
        <fullName evidence="1">Uncharacterized protein</fullName>
    </submittedName>
</protein>
<name>A0A4C1T0P1_EUMVA</name>
<accession>A0A4C1T0P1</accession>
<proteinExistence type="predicted"/>
<evidence type="ECO:0000313" key="1">
    <source>
        <dbReference type="EMBL" id="GBP07694.1"/>
    </source>
</evidence>